<dbReference type="AlphaFoldDB" id="A0A6B3TRF3"/>
<dbReference type="InterPro" id="IPR000361">
    <property type="entry name" value="ATAP_core_dom"/>
</dbReference>
<evidence type="ECO:0000259" key="2">
    <source>
        <dbReference type="Pfam" id="PF01521"/>
    </source>
</evidence>
<sequence length="97" mass="11216">MNIKISSQALNWFKEEMGLKKGDYLKFHARYGGCSTVQQGFSLGMSIQEPQTEMAASIEKDGICFFIDEEDLWFFNGHDLAVDYNEKLEEIEFTFLN</sequence>
<reference evidence="3" key="1">
    <citation type="submission" date="2020-02" db="EMBL/GenBank/DDBJ databases">
        <title>Bacillus sedimentmangrovi sp. nov., isolated from sediment of the mangrove ecosystem.</title>
        <authorList>
            <person name="Liu G."/>
        </authorList>
    </citation>
    <scope>NUCLEOTIDE SEQUENCE [LARGE SCALE GENOMIC DNA]</scope>
    <source>
        <strain evidence="3">SgZ-7</strain>
    </source>
</reference>
<comment type="caution">
    <text evidence="3">The sequence shown here is derived from an EMBL/GenBank/DDBJ whole genome shotgun (WGS) entry which is preliminary data.</text>
</comment>
<dbReference type="PIRSF" id="PIRSF034852">
    <property type="entry name" value="UCP034852"/>
    <property type="match status" value="1"/>
</dbReference>
<dbReference type="Proteomes" id="UP000481621">
    <property type="component" value="Unassembled WGS sequence"/>
</dbReference>
<dbReference type="Gene3D" id="2.60.300.12">
    <property type="entry name" value="HesB-like domain"/>
    <property type="match status" value="1"/>
</dbReference>
<evidence type="ECO:0000313" key="4">
    <source>
        <dbReference type="Proteomes" id="UP000481621"/>
    </source>
</evidence>
<gene>
    <name evidence="3" type="ORF">G4Z05_11925</name>
</gene>
<proteinExistence type="inferred from homology"/>
<organism evidence="3 4">
    <name type="scientific">Neobacillus thermocopriae</name>
    <dbReference type="NCBI Taxonomy" id="1215031"/>
    <lineage>
        <taxon>Bacteria</taxon>
        <taxon>Bacillati</taxon>
        <taxon>Bacillota</taxon>
        <taxon>Bacilli</taxon>
        <taxon>Bacillales</taxon>
        <taxon>Bacillaceae</taxon>
        <taxon>Neobacillus</taxon>
    </lineage>
</organism>
<dbReference type="Pfam" id="PF01521">
    <property type="entry name" value="Fe-S_biosyn"/>
    <property type="match status" value="1"/>
</dbReference>
<dbReference type="InterPro" id="IPR008326">
    <property type="entry name" value="PdhI-like"/>
</dbReference>
<dbReference type="EMBL" id="JAAIUV010000019">
    <property type="protein sequence ID" value="NEX79565.1"/>
    <property type="molecule type" value="Genomic_DNA"/>
</dbReference>
<dbReference type="SUPFAM" id="SSF89360">
    <property type="entry name" value="HesB-like domain"/>
    <property type="match status" value="1"/>
</dbReference>
<keyword evidence="4" id="KW-1185">Reference proteome</keyword>
<evidence type="ECO:0000313" key="3">
    <source>
        <dbReference type="EMBL" id="NEX79565.1"/>
    </source>
</evidence>
<dbReference type="RefSeq" id="WP_163252099.1">
    <property type="nucleotide sequence ID" value="NZ_JAAIUV010000019.1"/>
</dbReference>
<dbReference type="InterPro" id="IPR035903">
    <property type="entry name" value="HesB-like_dom_sf"/>
</dbReference>
<feature type="domain" description="Core" evidence="2">
    <location>
        <begin position="1"/>
        <end position="95"/>
    </location>
</feature>
<name>A0A6B3TRF3_9BACI</name>
<protein>
    <recommendedName>
        <fullName evidence="2">Core domain-containing protein</fullName>
    </recommendedName>
</protein>
<comment type="similarity">
    <text evidence="1">Belongs to the HesB/IscA family.</text>
</comment>
<evidence type="ECO:0000256" key="1">
    <source>
        <dbReference type="ARBA" id="ARBA00006718"/>
    </source>
</evidence>
<accession>A0A6B3TRF3</accession>